<proteinExistence type="predicted"/>
<keyword evidence="3" id="KW-0732">Signal</keyword>
<dbReference type="PROSITE" id="PS00498">
    <property type="entry name" value="TYROSINASE_2"/>
    <property type="match status" value="1"/>
</dbReference>
<keyword evidence="1" id="KW-0479">Metal-binding</keyword>
<feature type="domain" description="Tyrosinase copper-binding" evidence="5">
    <location>
        <begin position="229"/>
        <end position="240"/>
    </location>
</feature>
<accession>A0ABR1QY01</accession>
<dbReference type="PANTHER" id="PTHR11474">
    <property type="entry name" value="TYROSINASE FAMILY MEMBER"/>
    <property type="match status" value="1"/>
</dbReference>
<evidence type="ECO:0000256" key="2">
    <source>
        <dbReference type="ARBA" id="ARBA00023008"/>
    </source>
</evidence>
<dbReference type="Pfam" id="PF00264">
    <property type="entry name" value="Tyrosinase"/>
    <property type="match status" value="1"/>
</dbReference>
<dbReference type="Proteomes" id="UP001391051">
    <property type="component" value="Unassembled WGS sequence"/>
</dbReference>
<dbReference type="RefSeq" id="XP_066706964.1">
    <property type="nucleotide sequence ID" value="XM_066838071.1"/>
</dbReference>
<feature type="chain" id="PRO_5045083001" evidence="3">
    <location>
        <begin position="21"/>
        <end position="327"/>
    </location>
</feature>
<dbReference type="SUPFAM" id="SSF48056">
    <property type="entry name" value="Di-copper centre-containing domain"/>
    <property type="match status" value="1"/>
</dbReference>
<evidence type="ECO:0000259" key="4">
    <source>
        <dbReference type="PROSITE" id="PS00497"/>
    </source>
</evidence>
<keyword evidence="7" id="KW-1185">Reference proteome</keyword>
<dbReference type="PRINTS" id="PR00092">
    <property type="entry name" value="TYROSINASE"/>
</dbReference>
<dbReference type="PROSITE" id="PS00497">
    <property type="entry name" value="TYROSINASE_1"/>
    <property type="match status" value="1"/>
</dbReference>
<keyword evidence="2" id="KW-0186">Copper</keyword>
<feature type="signal peptide" evidence="3">
    <location>
        <begin position="1"/>
        <end position="20"/>
    </location>
</feature>
<dbReference type="GeneID" id="92071133"/>
<dbReference type="PROSITE" id="PS51257">
    <property type="entry name" value="PROKAR_LIPOPROTEIN"/>
    <property type="match status" value="1"/>
</dbReference>
<feature type="domain" description="Tyrosinase copper-binding" evidence="4">
    <location>
        <begin position="80"/>
        <end position="97"/>
    </location>
</feature>
<protein>
    <submittedName>
        <fullName evidence="6">Amino acid transporter</fullName>
    </submittedName>
</protein>
<dbReference type="InterPro" id="IPR002227">
    <property type="entry name" value="Tyrosinase_Cu-bd"/>
</dbReference>
<comment type="caution">
    <text evidence="6">The sequence shown here is derived from an EMBL/GenBank/DDBJ whole genome shotgun (WGS) entry which is preliminary data.</text>
</comment>
<organism evidence="6 7">
    <name type="scientific">Apiospora aurea</name>
    <dbReference type="NCBI Taxonomy" id="335848"/>
    <lineage>
        <taxon>Eukaryota</taxon>
        <taxon>Fungi</taxon>
        <taxon>Dikarya</taxon>
        <taxon>Ascomycota</taxon>
        <taxon>Pezizomycotina</taxon>
        <taxon>Sordariomycetes</taxon>
        <taxon>Xylariomycetidae</taxon>
        <taxon>Amphisphaeriales</taxon>
        <taxon>Apiosporaceae</taxon>
        <taxon>Apiospora</taxon>
    </lineage>
</organism>
<evidence type="ECO:0000313" key="7">
    <source>
        <dbReference type="Proteomes" id="UP001391051"/>
    </source>
</evidence>
<dbReference type="EMBL" id="JAQQWE010000001">
    <property type="protein sequence ID" value="KAK7967572.1"/>
    <property type="molecule type" value="Genomic_DNA"/>
</dbReference>
<evidence type="ECO:0000313" key="6">
    <source>
        <dbReference type="EMBL" id="KAK7967572.1"/>
    </source>
</evidence>
<gene>
    <name evidence="6" type="ORF">PG986_001849</name>
</gene>
<dbReference type="PANTHER" id="PTHR11474:SF126">
    <property type="entry name" value="TYROSINASE-LIKE PROTEIN TYR-1-RELATED"/>
    <property type="match status" value="1"/>
</dbReference>
<reference evidence="6 7" key="1">
    <citation type="submission" date="2023-01" db="EMBL/GenBank/DDBJ databases">
        <title>Analysis of 21 Apiospora genomes using comparative genomics revels a genus with tremendous synthesis potential of carbohydrate active enzymes and secondary metabolites.</title>
        <authorList>
            <person name="Sorensen T."/>
        </authorList>
    </citation>
    <scope>NUCLEOTIDE SEQUENCE [LARGE SCALE GENOMIC DNA]</scope>
    <source>
        <strain evidence="6 7">CBS 24483</strain>
    </source>
</reference>
<dbReference type="InterPro" id="IPR050316">
    <property type="entry name" value="Tyrosinase/Hemocyanin"/>
</dbReference>
<name>A0ABR1QY01_9PEZI</name>
<sequence length="327" mass="35635">MLKFASLATLLLTAAHSVSGACNNSSVRKAWAALADNEKHDFLQAELCLMETPSKTPFAGSVSRWDELQALHTAQVHYIHATGSFLPWHRYFMTVHERLLRSECGYKGVIPYWDEQADQAAAPLYASSIFDADTGFGSNKTDANGCLVDGPFANVTNTLLSNFTRGPPQCMARALDQAQFNLVAQAKVDLCYAATTYVDFNACIGGDPHVAGHFAVGGIMLDVALSPMDPLFFAHHTNLDRLWWTWQAKDLGARLADMGGVNVATFSTLTQAQPKSLPEDVFVPFFGDDGGSVTTLNHSLWMAEILPNVTIAEVMDIHGDVICAEYL</sequence>
<evidence type="ECO:0000259" key="5">
    <source>
        <dbReference type="PROSITE" id="PS00498"/>
    </source>
</evidence>
<dbReference type="InterPro" id="IPR008922">
    <property type="entry name" value="Di-copper_centre_dom_sf"/>
</dbReference>
<evidence type="ECO:0000256" key="3">
    <source>
        <dbReference type="SAM" id="SignalP"/>
    </source>
</evidence>
<dbReference type="Gene3D" id="1.10.1280.10">
    <property type="entry name" value="Di-copper center containing domain from catechol oxidase"/>
    <property type="match status" value="1"/>
</dbReference>
<evidence type="ECO:0000256" key="1">
    <source>
        <dbReference type="ARBA" id="ARBA00022723"/>
    </source>
</evidence>